<keyword evidence="10 11" id="KW-0449">Lipoprotein</keyword>
<comment type="caution">
    <text evidence="13">The sequence shown here is derived from an EMBL/GenBank/DDBJ whole genome shotgun (WGS) entry which is preliminary data.</text>
</comment>
<dbReference type="AlphaFoldDB" id="A0A0W1AMY0"/>
<dbReference type="InterPro" id="IPR000527">
    <property type="entry name" value="Flag_Lring"/>
</dbReference>
<feature type="region of interest" description="Disordered" evidence="12">
    <location>
        <begin position="24"/>
        <end position="46"/>
    </location>
</feature>
<proteinExistence type="inferred from homology"/>
<keyword evidence="13" id="KW-0969">Cilium</keyword>
<evidence type="ECO:0000256" key="2">
    <source>
        <dbReference type="ARBA" id="ARBA00004635"/>
    </source>
</evidence>
<dbReference type="GO" id="GO:0009427">
    <property type="term" value="C:bacterial-type flagellum basal body, distal rod, L ring"/>
    <property type="evidence" value="ECO:0007669"/>
    <property type="project" value="InterPro"/>
</dbReference>
<comment type="similarity">
    <text evidence="3 11">Belongs to the FlgH family.</text>
</comment>
<dbReference type="GO" id="GO:0071973">
    <property type="term" value="P:bacterial-type flagellum-dependent cell motility"/>
    <property type="evidence" value="ECO:0007669"/>
    <property type="project" value="InterPro"/>
</dbReference>
<sequence length="230" mass="25211">MNRLNLLSSIIAATFLVGCEAINPPAPGKNPDYAPTYPSNPDPKELRRASGAIYDVETALPLFETPRARHAGDILTVVLVEKTDAQQNATTTQKKNDTETITNKLFLGRPISLGSGYSMDFDLDNQRQFTGDGRSIQNNRLAGSISVTVTRVLANGNMLVQGEKWIRINQGREFVQLSGIVRPRDIKPDNTITSDRVADARISYGGTGQINNTNAQGWLSRILWGPLFPT</sequence>
<evidence type="ECO:0000256" key="12">
    <source>
        <dbReference type="SAM" id="MobiDB-lite"/>
    </source>
</evidence>
<name>A0A0W1AMY0_9GAMM</name>
<dbReference type="OrthoDB" id="9789463at2"/>
<keyword evidence="7" id="KW-0564">Palmitate</keyword>
<evidence type="ECO:0000313" key="14">
    <source>
        <dbReference type="Proteomes" id="UP000054729"/>
    </source>
</evidence>
<keyword evidence="13" id="KW-0282">Flagellum</keyword>
<evidence type="ECO:0000256" key="3">
    <source>
        <dbReference type="ARBA" id="ARBA00006929"/>
    </source>
</evidence>
<dbReference type="PANTHER" id="PTHR34933">
    <property type="entry name" value="FLAGELLAR L-RING PROTEIN"/>
    <property type="match status" value="1"/>
</dbReference>
<reference evidence="13 14" key="1">
    <citation type="submission" date="2015-11" db="EMBL/GenBank/DDBJ databases">
        <title>Genomic analysis of 38 Legionella species identifies large and diverse effector repertoires.</title>
        <authorList>
            <person name="Burstein D."/>
            <person name="Amaro F."/>
            <person name="Zusman T."/>
            <person name="Lifshitz Z."/>
            <person name="Cohen O."/>
            <person name="Gilbert J.A."/>
            <person name="Pupko T."/>
            <person name="Shuman H.A."/>
            <person name="Segal G."/>
        </authorList>
    </citation>
    <scope>NUCLEOTIDE SEQUENCE [LARGE SCALE GENOMIC DNA]</scope>
    <source>
        <strain evidence="13 14">ATCC 51914</strain>
    </source>
</reference>
<keyword evidence="14" id="KW-1185">Reference proteome</keyword>
<evidence type="ECO:0000256" key="5">
    <source>
        <dbReference type="ARBA" id="ARBA00022729"/>
    </source>
</evidence>
<keyword evidence="5 11" id="KW-0732">Signal</keyword>
<organism evidence="13 14">
    <name type="scientific">Legionella waltersii</name>
    <dbReference type="NCBI Taxonomy" id="66969"/>
    <lineage>
        <taxon>Bacteria</taxon>
        <taxon>Pseudomonadati</taxon>
        <taxon>Pseudomonadota</taxon>
        <taxon>Gammaproteobacteria</taxon>
        <taxon>Legionellales</taxon>
        <taxon>Legionellaceae</taxon>
        <taxon>Legionella</taxon>
    </lineage>
</organism>
<evidence type="ECO:0000256" key="10">
    <source>
        <dbReference type="ARBA" id="ARBA00023288"/>
    </source>
</evidence>
<protein>
    <recommendedName>
        <fullName evidence="11">Flagellar L-ring protein</fullName>
    </recommendedName>
    <alternativeName>
        <fullName evidence="11">Basal body L-ring protein</fullName>
    </alternativeName>
</protein>
<dbReference type="GO" id="GO:0003774">
    <property type="term" value="F:cytoskeletal motor activity"/>
    <property type="evidence" value="ECO:0007669"/>
    <property type="project" value="InterPro"/>
</dbReference>
<evidence type="ECO:0000256" key="1">
    <source>
        <dbReference type="ARBA" id="ARBA00002591"/>
    </source>
</evidence>
<dbReference type="GO" id="GO:0009279">
    <property type="term" value="C:cell outer membrane"/>
    <property type="evidence" value="ECO:0007669"/>
    <property type="project" value="UniProtKB-SubCell"/>
</dbReference>
<evidence type="ECO:0000256" key="11">
    <source>
        <dbReference type="HAMAP-Rule" id="MF_00415"/>
    </source>
</evidence>
<dbReference type="PRINTS" id="PR01008">
    <property type="entry name" value="FLGLRINGFLGH"/>
</dbReference>
<accession>A0A0W1AMY0</accession>
<dbReference type="Proteomes" id="UP000054729">
    <property type="component" value="Unassembled WGS sequence"/>
</dbReference>
<dbReference type="PATRIC" id="fig|66969.6.peg.486"/>
<evidence type="ECO:0000256" key="8">
    <source>
        <dbReference type="ARBA" id="ARBA00023143"/>
    </source>
</evidence>
<dbReference type="STRING" id="66969.Lwal_0450"/>
<gene>
    <name evidence="11 13" type="primary">flgH</name>
    <name evidence="13" type="ORF">Lwal_0450</name>
</gene>
<dbReference type="Pfam" id="PF02107">
    <property type="entry name" value="FlgH"/>
    <property type="match status" value="1"/>
</dbReference>
<evidence type="ECO:0000256" key="6">
    <source>
        <dbReference type="ARBA" id="ARBA00023136"/>
    </source>
</evidence>
<dbReference type="PANTHER" id="PTHR34933:SF1">
    <property type="entry name" value="FLAGELLAR L-RING PROTEIN"/>
    <property type="match status" value="1"/>
</dbReference>
<keyword evidence="6 11" id="KW-0472">Membrane</keyword>
<dbReference type="PROSITE" id="PS51257">
    <property type="entry name" value="PROKAR_LIPOPROTEIN"/>
    <property type="match status" value="1"/>
</dbReference>
<keyword evidence="13" id="KW-0966">Cell projection</keyword>
<evidence type="ECO:0000256" key="7">
    <source>
        <dbReference type="ARBA" id="ARBA00023139"/>
    </source>
</evidence>
<comment type="subcellular location">
    <subcellularLocation>
        <location evidence="11">Cell outer membrane</location>
        <topology evidence="11">Lipid-anchor</topology>
    </subcellularLocation>
    <subcellularLocation>
        <location evidence="11">Bacterial flagellum basal body</location>
    </subcellularLocation>
    <subcellularLocation>
        <location evidence="2">Membrane</location>
        <topology evidence="2">Lipid-anchor</topology>
    </subcellularLocation>
</comment>
<keyword evidence="9 11" id="KW-0998">Cell outer membrane</keyword>
<dbReference type="EMBL" id="LNZB01000007">
    <property type="protein sequence ID" value="KTD82708.1"/>
    <property type="molecule type" value="Genomic_DNA"/>
</dbReference>
<evidence type="ECO:0000313" key="13">
    <source>
        <dbReference type="EMBL" id="KTD82708.1"/>
    </source>
</evidence>
<evidence type="ECO:0000256" key="9">
    <source>
        <dbReference type="ARBA" id="ARBA00023237"/>
    </source>
</evidence>
<evidence type="ECO:0000256" key="4">
    <source>
        <dbReference type="ARBA" id="ARBA00011439"/>
    </source>
</evidence>
<keyword evidence="8 11" id="KW-0975">Bacterial flagellum</keyword>
<comment type="function">
    <text evidence="1 11">Assembles around the rod to form the L-ring and probably protects the motor/basal body from shearing forces during rotation.</text>
</comment>
<comment type="subunit">
    <text evidence="4 11">The basal body constitutes a major portion of the flagellar organelle and consists of four rings (L,P,S, and M) mounted on a central rod.</text>
</comment>
<dbReference type="HAMAP" id="MF_00415">
    <property type="entry name" value="FlgH"/>
    <property type="match status" value="1"/>
</dbReference>
<dbReference type="RefSeq" id="WP_058479310.1">
    <property type="nucleotide sequence ID" value="NZ_CAAAIQ010000002.1"/>
</dbReference>